<feature type="domain" description="ABC transmembrane type-1" evidence="11">
    <location>
        <begin position="6"/>
        <end position="211"/>
    </location>
</feature>
<dbReference type="PANTHER" id="PTHR30183:SF3">
    <property type="entry name" value="MOLYBDENUM TRANSPORT SYSTEM PERMEASE PROTEIN MODB"/>
    <property type="match status" value="1"/>
</dbReference>
<keyword evidence="13" id="KW-1185">Reference proteome</keyword>
<dbReference type="RefSeq" id="WP_271191596.1">
    <property type="nucleotide sequence ID" value="NZ_CP115667.1"/>
</dbReference>
<comment type="caution">
    <text evidence="10">Lacks conserved residue(s) required for the propagation of feature annotation.</text>
</comment>
<evidence type="ECO:0000256" key="3">
    <source>
        <dbReference type="ARBA" id="ARBA00022448"/>
    </source>
</evidence>
<feature type="transmembrane region" description="Helical" evidence="9">
    <location>
        <begin position="192"/>
        <end position="213"/>
    </location>
</feature>
<feature type="transmembrane region" description="Helical" evidence="9">
    <location>
        <begin position="6"/>
        <end position="28"/>
    </location>
</feature>
<reference evidence="12 13" key="1">
    <citation type="submission" date="2023-01" db="EMBL/GenBank/DDBJ databases">
        <authorList>
            <person name="Lee S.H."/>
            <person name="Jung H.S."/>
            <person name="Yun J.U."/>
        </authorList>
    </citation>
    <scope>NUCLEOTIDE SEQUENCE [LARGE SCALE GENOMIC DNA]</scope>
    <source>
        <strain evidence="12 13">CBA3646</strain>
    </source>
</reference>
<protein>
    <recommendedName>
        <fullName evidence="10">Molybdenum transport system permease</fullName>
    </recommendedName>
</protein>
<dbReference type="PROSITE" id="PS50928">
    <property type="entry name" value="ABC_TM1"/>
    <property type="match status" value="1"/>
</dbReference>
<evidence type="ECO:0000256" key="4">
    <source>
        <dbReference type="ARBA" id="ARBA00022475"/>
    </source>
</evidence>
<evidence type="ECO:0000256" key="10">
    <source>
        <dbReference type="RuleBase" id="RU365097"/>
    </source>
</evidence>
<organism evidence="12 13">
    <name type="scientific">Peptoniphilus equinus</name>
    <dbReference type="NCBI Taxonomy" id="3016343"/>
    <lineage>
        <taxon>Bacteria</taxon>
        <taxon>Bacillati</taxon>
        <taxon>Bacillota</taxon>
        <taxon>Tissierellia</taxon>
        <taxon>Tissierellales</taxon>
        <taxon>Peptoniphilaceae</taxon>
        <taxon>Peptoniphilus</taxon>
    </lineage>
</organism>
<dbReference type="CDD" id="cd06261">
    <property type="entry name" value="TM_PBP2"/>
    <property type="match status" value="1"/>
</dbReference>
<feature type="transmembrane region" description="Helical" evidence="9">
    <location>
        <begin position="85"/>
        <end position="103"/>
    </location>
</feature>
<evidence type="ECO:0000259" key="11">
    <source>
        <dbReference type="PROSITE" id="PS50928"/>
    </source>
</evidence>
<sequence>MDWFPLFNSLRIAAFATVIVVGLGLFLAEKVTACSRGIKGLCDVIITMPLVLPPTVIGFFILKVVGPKALIGRGIYALFHTNVTMTWVAGVIATAVVALPLMYRTTRGAFESYNLDYTYAAQTLGLSDTAIFWRVKLPTCKKGIIAGSILAFARALGEYGATSMVAGYMPGKTATISTAVYQLWRTGNDEAAMVWVVVNLLISAVVLTAINFFEERSHGEAHLH</sequence>
<accession>A0ABY7QVJ1</accession>
<dbReference type="Pfam" id="PF00528">
    <property type="entry name" value="BPD_transp_1"/>
    <property type="match status" value="1"/>
</dbReference>
<dbReference type="Proteomes" id="UP001210339">
    <property type="component" value="Chromosome"/>
</dbReference>
<evidence type="ECO:0000256" key="2">
    <source>
        <dbReference type="ARBA" id="ARBA00007069"/>
    </source>
</evidence>
<evidence type="ECO:0000256" key="5">
    <source>
        <dbReference type="ARBA" id="ARBA00022505"/>
    </source>
</evidence>
<gene>
    <name evidence="12" type="primary">modB</name>
    <name evidence="12" type="ORF">O6R05_00440</name>
</gene>
<evidence type="ECO:0000256" key="8">
    <source>
        <dbReference type="ARBA" id="ARBA00023136"/>
    </source>
</evidence>
<dbReference type="InterPro" id="IPR000515">
    <property type="entry name" value="MetI-like"/>
</dbReference>
<feature type="transmembrane region" description="Helical" evidence="9">
    <location>
        <begin position="40"/>
        <end position="65"/>
    </location>
</feature>
<comment type="subcellular location">
    <subcellularLocation>
        <location evidence="1 9">Cell membrane</location>
        <topology evidence="1 9">Multi-pass membrane protein</topology>
    </subcellularLocation>
</comment>
<evidence type="ECO:0000256" key="1">
    <source>
        <dbReference type="ARBA" id="ARBA00004651"/>
    </source>
</evidence>
<evidence type="ECO:0000256" key="9">
    <source>
        <dbReference type="RuleBase" id="RU363032"/>
    </source>
</evidence>
<comment type="function">
    <text evidence="10">Part of the binding-protein-dependent transport system for molybdenum; probably responsible for the translocation of the substrate across the membrane.</text>
</comment>
<keyword evidence="8 9" id="KW-0472">Membrane</keyword>
<dbReference type="PANTHER" id="PTHR30183">
    <property type="entry name" value="MOLYBDENUM TRANSPORT SYSTEM PERMEASE PROTEIN MODB"/>
    <property type="match status" value="1"/>
</dbReference>
<evidence type="ECO:0000313" key="12">
    <source>
        <dbReference type="EMBL" id="WBW50065.1"/>
    </source>
</evidence>
<name>A0ABY7QVJ1_9FIRM</name>
<dbReference type="InterPro" id="IPR011867">
    <property type="entry name" value="ModB_ABC"/>
</dbReference>
<keyword evidence="6 9" id="KW-0812">Transmembrane</keyword>
<evidence type="ECO:0000313" key="13">
    <source>
        <dbReference type="Proteomes" id="UP001210339"/>
    </source>
</evidence>
<dbReference type="EMBL" id="CP115667">
    <property type="protein sequence ID" value="WBW50065.1"/>
    <property type="molecule type" value="Genomic_DNA"/>
</dbReference>
<evidence type="ECO:0000256" key="6">
    <source>
        <dbReference type="ARBA" id="ARBA00022692"/>
    </source>
</evidence>
<keyword evidence="5 10" id="KW-0500">Molybdenum</keyword>
<dbReference type="InterPro" id="IPR035906">
    <property type="entry name" value="MetI-like_sf"/>
</dbReference>
<keyword evidence="7 9" id="KW-1133">Transmembrane helix</keyword>
<evidence type="ECO:0000256" key="7">
    <source>
        <dbReference type="ARBA" id="ARBA00022989"/>
    </source>
</evidence>
<dbReference type="NCBIfam" id="TIGR02141">
    <property type="entry name" value="modB_ABC"/>
    <property type="match status" value="1"/>
</dbReference>
<keyword evidence="4 10" id="KW-1003">Cell membrane</keyword>
<dbReference type="SUPFAM" id="SSF161098">
    <property type="entry name" value="MetI-like"/>
    <property type="match status" value="1"/>
</dbReference>
<keyword evidence="3 9" id="KW-0813">Transport</keyword>
<proteinExistence type="inferred from homology"/>
<comment type="similarity">
    <text evidence="2 10">Belongs to the binding-protein-dependent transport system permease family. CysTW subfamily.</text>
</comment>
<dbReference type="Gene3D" id="1.10.3720.10">
    <property type="entry name" value="MetI-like"/>
    <property type="match status" value="1"/>
</dbReference>